<name>A0ABD3K381_EUCGL</name>
<dbReference type="PROSITE" id="PS50110">
    <property type="entry name" value="RESPONSE_REGULATORY"/>
    <property type="match status" value="1"/>
</dbReference>
<dbReference type="FunFam" id="1.10.10.60:FF:000007">
    <property type="entry name" value="Two-component response regulator"/>
    <property type="match status" value="1"/>
</dbReference>
<evidence type="ECO:0000256" key="3">
    <source>
        <dbReference type="ARBA" id="ARBA00023015"/>
    </source>
</evidence>
<accession>A0ABD3K381</accession>
<dbReference type="SUPFAM" id="SSF52172">
    <property type="entry name" value="CheY-like"/>
    <property type="match status" value="1"/>
</dbReference>
<evidence type="ECO:0000313" key="9">
    <source>
        <dbReference type="EMBL" id="KAL3734536.1"/>
    </source>
</evidence>
<evidence type="ECO:0000256" key="5">
    <source>
        <dbReference type="ARBA" id="ARBA00023242"/>
    </source>
</evidence>
<comment type="caution">
    <text evidence="9">The sequence shown here is derived from an EMBL/GenBank/DDBJ whole genome shotgun (WGS) entry which is preliminary data.</text>
</comment>
<dbReference type="InterPro" id="IPR006447">
    <property type="entry name" value="Myb_dom_plants"/>
</dbReference>
<feature type="compositionally biased region" description="Polar residues" evidence="7">
    <location>
        <begin position="270"/>
        <end position="286"/>
    </location>
</feature>
<keyword evidence="3" id="KW-0805">Transcription regulation</keyword>
<gene>
    <name evidence="9" type="ORF">ACJRO7_023826</name>
</gene>
<dbReference type="InterPro" id="IPR045279">
    <property type="entry name" value="ARR-like"/>
</dbReference>
<dbReference type="NCBIfam" id="TIGR01557">
    <property type="entry name" value="myb_SHAQKYF"/>
    <property type="match status" value="1"/>
</dbReference>
<protein>
    <recommendedName>
        <fullName evidence="8">Response regulatory domain-containing protein</fullName>
    </recommendedName>
</protein>
<organism evidence="9 10">
    <name type="scientific">Eucalyptus globulus</name>
    <name type="common">Tasmanian blue gum</name>
    <dbReference type="NCBI Taxonomy" id="34317"/>
    <lineage>
        <taxon>Eukaryota</taxon>
        <taxon>Viridiplantae</taxon>
        <taxon>Streptophyta</taxon>
        <taxon>Embryophyta</taxon>
        <taxon>Tracheophyta</taxon>
        <taxon>Spermatophyta</taxon>
        <taxon>Magnoliopsida</taxon>
        <taxon>eudicotyledons</taxon>
        <taxon>Gunneridae</taxon>
        <taxon>Pentapetalae</taxon>
        <taxon>rosids</taxon>
        <taxon>malvids</taxon>
        <taxon>Myrtales</taxon>
        <taxon>Myrtaceae</taxon>
        <taxon>Myrtoideae</taxon>
        <taxon>Eucalypteae</taxon>
        <taxon>Eucalyptus</taxon>
    </lineage>
</organism>
<evidence type="ECO:0000256" key="1">
    <source>
        <dbReference type="ARBA" id="ARBA00004123"/>
    </source>
</evidence>
<dbReference type="Gene3D" id="3.40.50.2300">
    <property type="match status" value="1"/>
</dbReference>
<dbReference type="GO" id="GO:0000160">
    <property type="term" value="P:phosphorelay signal transduction system"/>
    <property type="evidence" value="ECO:0007669"/>
    <property type="project" value="UniProtKB-KW"/>
</dbReference>
<dbReference type="PANTHER" id="PTHR43874:SF67">
    <property type="entry name" value="TWO-COMPONENT RESPONSE REGULATOR ARR2"/>
    <property type="match status" value="1"/>
</dbReference>
<evidence type="ECO:0000256" key="7">
    <source>
        <dbReference type="SAM" id="MobiDB-lite"/>
    </source>
</evidence>
<feature type="modified residue" description="4-aspartylphosphate" evidence="6">
    <location>
        <position position="76"/>
    </location>
</feature>
<evidence type="ECO:0000256" key="6">
    <source>
        <dbReference type="PROSITE-ProRule" id="PRU00169"/>
    </source>
</evidence>
<dbReference type="Pfam" id="PF00072">
    <property type="entry name" value="Response_reg"/>
    <property type="match status" value="1"/>
</dbReference>
<keyword evidence="6" id="KW-0597">Phosphoprotein</keyword>
<dbReference type="SUPFAM" id="SSF46689">
    <property type="entry name" value="Homeodomain-like"/>
    <property type="match status" value="1"/>
</dbReference>
<feature type="region of interest" description="Disordered" evidence="7">
    <location>
        <begin position="266"/>
        <end position="289"/>
    </location>
</feature>
<dbReference type="PANTHER" id="PTHR43874">
    <property type="entry name" value="TWO-COMPONENT RESPONSE REGULATOR"/>
    <property type="match status" value="1"/>
</dbReference>
<dbReference type="Gene3D" id="1.10.10.60">
    <property type="entry name" value="Homeodomain-like"/>
    <property type="match status" value="1"/>
</dbReference>
<keyword evidence="5" id="KW-0539">Nucleus</keyword>
<dbReference type="EMBL" id="JBJKBG010000006">
    <property type="protein sequence ID" value="KAL3734536.1"/>
    <property type="molecule type" value="Genomic_DNA"/>
</dbReference>
<evidence type="ECO:0000256" key="4">
    <source>
        <dbReference type="ARBA" id="ARBA00023163"/>
    </source>
</evidence>
<keyword evidence="4" id="KW-0804">Transcription</keyword>
<dbReference type="AlphaFoldDB" id="A0ABD3K381"/>
<dbReference type="SMART" id="SM00448">
    <property type="entry name" value="REC"/>
    <property type="match status" value="1"/>
</dbReference>
<dbReference type="GO" id="GO:0005634">
    <property type="term" value="C:nucleus"/>
    <property type="evidence" value="ECO:0007669"/>
    <property type="project" value="UniProtKB-SubCell"/>
</dbReference>
<dbReference type="Proteomes" id="UP001634007">
    <property type="component" value="Unassembled WGS sequence"/>
</dbReference>
<sequence length="548" mass="60231">MEGVTHEENSNFWSKDGDQFPKGLRVLLVDDNVTCLHLLEKMLRDCSYRVTKCERGEDALSMIRENKGRFDIVLTDVHMPGMDGFQLLAEIAAMGITLPVVMFSSDAEKDTVVKGVNSGACNYLVKPIQVSTLKILWQHVLRRNPSSSNNSTKEFETSHLLTTSSSDDSHTRAENEEVNSKSLKKGSEDEASHGKNKVGAKNPRVVWTSELNRTFVMAVNSLGNHDVKPKKILQIMRKMTGVPHLTRQNVSSHLQKYRTNAKKISEASEHQNATSSLINGPGFTNPTPSPLPSIGCGGIHKYAAAAQYPSQAMSIAPQQHCTGCSSRMPNPVEFPHHNALPRYQMGLQSQPLAPLQQPHLPLQNYGRQRQVNESAQCLPYAPAPSVGFAPPMNNAPPVLPKQSDNSLIMQMSHTPTYMQIPDAAAHPRHYLSATTHHHPLHSQIPTYAIQSLNSSTPNHASEQGPLVALSTIGVNESYGSNIAPVKGEFSYQNNHNPVVEDHQVSGNEAMFTDMLDTNFLDDLGFLEELGLGEDAPFLDSNIQDNGAM</sequence>
<reference evidence="9 10" key="1">
    <citation type="submission" date="2024-11" db="EMBL/GenBank/DDBJ databases">
        <title>Chromosome-level genome assembly of Eucalyptus globulus Labill. provides insights into its genome evolution.</title>
        <authorList>
            <person name="Li X."/>
        </authorList>
    </citation>
    <scope>NUCLEOTIDE SEQUENCE [LARGE SCALE GENOMIC DNA]</scope>
    <source>
        <strain evidence="9">CL2024</strain>
        <tissue evidence="9">Fresh tender leaves</tissue>
    </source>
</reference>
<feature type="region of interest" description="Disordered" evidence="7">
    <location>
        <begin position="145"/>
        <end position="201"/>
    </location>
</feature>
<keyword evidence="10" id="KW-1185">Reference proteome</keyword>
<evidence type="ECO:0000313" key="10">
    <source>
        <dbReference type="Proteomes" id="UP001634007"/>
    </source>
</evidence>
<dbReference type="InterPro" id="IPR001789">
    <property type="entry name" value="Sig_transdc_resp-reg_receiver"/>
</dbReference>
<dbReference type="InterPro" id="IPR009057">
    <property type="entry name" value="Homeodomain-like_sf"/>
</dbReference>
<feature type="compositionally biased region" description="Basic and acidic residues" evidence="7">
    <location>
        <begin position="167"/>
        <end position="193"/>
    </location>
</feature>
<dbReference type="CDD" id="cd17584">
    <property type="entry name" value="REC_typeB_ARR-like"/>
    <property type="match status" value="1"/>
</dbReference>
<feature type="domain" description="Response regulatory" evidence="8">
    <location>
        <begin position="25"/>
        <end position="141"/>
    </location>
</feature>
<comment type="subcellular location">
    <subcellularLocation>
        <location evidence="1">Nucleus</location>
    </subcellularLocation>
</comment>
<keyword evidence="2" id="KW-0902">Two-component regulatory system</keyword>
<proteinExistence type="predicted"/>
<evidence type="ECO:0000259" key="8">
    <source>
        <dbReference type="PROSITE" id="PS50110"/>
    </source>
</evidence>
<dbReference type="InterPro" id="IPR011006">
    <property type="entry name" value="CheY-like_superfamily"/>
</dbReference>
<evidence type="ECO:0000256" key="2">
    <source>
        <dbReference type="ARBA" id="ARBA00023012"/>
    </source>
</evidence>